<dbReference type="InterPro" id="IPR045063">
    <property type="entry name" value="Dynamin_N"/>
</dbReference>
<keyword evidence="2" id="KW-0472">Membrane</keyword>
<feature type="coiled-coil region" evidence="1">
    <location>
        <begin position="152"/>
        <end position="200"/>
    </location>
</feature>
<dbReference type="RefSeq" id="WP_114392406.1">
    <property type="nucleotide sequence ID" value="NZ_CP031011.1"/>
</dbReference>
<sequence length="661" mass="75977">MNSSVQNRSFELWNQFHNTIANELNAEKNLKDKDSLFLFLDQRIVVIKGFIQQLQQQKLHDENLLTKQVTCLQELITKLQLLRESMNHPFVLYVMGMGKVGKSSLLNLLVGSKVADVDVLPKTWKTDFFYAAPSATQAVIKYRSGQEKKLSNDDAKKIIEQEELKREDSEDEVEKQFRQLSKTLNAIEEKKKLREEIEEKLLYRSDIKEIKWGLPDLPDHSILHQFSIVDTPGLWQSHNGKHGEHVGDFYHQADGILWLLDSTTLSANKPKQVLDQLAESLNHVGQKSENMLAVLSQIDKVRSSGGEQAVSGVINSAKQIFDGYFLDVLPCSAKEALQGQKNQDQVLINQSGYLELLNKIQKFFYDNAFSIRIEGKAKNFVGLIETHLQDSESFLQRFEKDIETYDSYHKKIINDLKRLKEQYSKDWTSTFNSYSQKVQNNIYAHAQAYTELENEADKPSFVQKEIFIIDELQAMLSKFQRDKSADLIKYGLQQQQHISQSFERFSLISQLKPSTILANNHQTEIYKNKEIDFSGSDAEGIMIGGAAAGVAMLLLGPIGIAAAAIGFLWSKSRRVDKAKEGFNQQLETITNDCQTSIKKFIDKLFEQHQKILINHLNQEFSHLYLPRTQCSEIFNIFHDLERMKYEKFDRVNFQDFILGNP</sequence>
<dbReference type="Pfam" id="PF00350">
    <property type="entry name" value="Dynamin_N"/>
    <property type="match status" value="1"/>
</dbReference>
<name>A0AA42QNW4_ACIJO</name>
<evidence type="ECO:0000313" key="4">
    <source>
        <dbReference type="EMBL" id="MDH1437622.1"/>
    </source>
</evidence>
<accession>A0AA42QNW4</accession>
<keyword evidence="2" id="KW-1133">Transmembrane helix</keyword>
<feature type="transmembrane region" description="Helical" evidence="2">
    <location>
        <begin position="541"/>
        <end position="569"/>
    </location>
</feature>
<proteinExistence type="predicted"/>
<dbReference type="Proteomes" id="UP001161567">
    <property type="component" value="Unassembled WGS sequence"/>
</dbReference>
<dbReference type="SUPFAM" id="SSF52540">
    <property type="entry name" value="P-loop containing nucleoside triphosphate hydrolases"/>
    <property type="match status" value="1"/>
</dbReference>
<comment type="caution">
    <text evidence="4">The sequence shown here is derived from an EMBL/GenBank/DDBJ whole genome shotgun (WGS) entry which is preliminary data.</text>
</comment>
<dbReference type="AlphaFoldDB" id="A0AA42QNW4"/>
<protein>
    <submittedName>
        <fullName evidence="4">Dynamin family protein</fullName>
    </submittedName>
</protein>
<organism evidence="4 5">
    <name type="scientific">Acinetobacter johnsonii</name>
    <dbReference type="NCBI Taxonomy" id="40214"/>
    <lineage>
        <taxon>Bacteria</taxon>
        <taxon>Pseudomonadati</taxon>
        <taxon>Pseudomonadota</taxon>
        <taxon>Gammaproteobacteria</taxon>
        <taxon>Moraxellales</taxon>
        <taxon>Moraxellaceae</taxon>
        <taxon>Acinetobacter</taxon>
    </lineage>
</organism>
<dbReference type="EMBL" id="JAOCIL010000001">
    <property type="protein sequence ID" value="MDH1437622.1"/>
    <property type="molecule type" value="Genomic_DNA"/>
</dbReference>
<evidence type="ECO:0000256" key="1">
    <source>
        <dbReference type="SAM" id="Coils"/>
    </source>
</evidence>
<keyword evidence="2" id="KW-0812">Transmembrane</keyword>
<keyword evidence="1" id="KW-0175">Coiled coil</keyword>
<evidence type="ECO:0000313" key="5">
    <source>
        <dbReference type="Proteomes" id="UP001161567"/>
    </source>
</evidence>
<reference evidence="4" key="1">
    <citation type="submission" date="2022-09" db="EMBL/GenBank/DDBJ databases">
        <title>Intensive care unit water sources are persistently colonized with multi-drug resistant bacteria and are the site of extensive horizontal gene transfer of antibiotic resistance genes.</title>
        <authorList>
            <person name="Diorio-Toth L."/>
        </authorList>
    </citation>
    <scope>NUCLEOTIDE SEQUENCE</scope>
    <source>
        <strain evidence="4">GD03725</strain>
    </source>
</reference>
<evidence type="ECO:0000259" key="3">
    <source>
        <dbReference type="Pfam" id="PF00350"/>
    </source>
</evidence>
<evidence type="ECO:0000256" key="2">
    <source>
        <dbReference type="SAM" id="Phobius"/>
    </source>
</evidence>
<gene>
    <name evidence="4" type="ORF">N5I27_04185</name>
</gene>
<feature type="domain" description="Dynamin N-terminal" evidence="3">
    <location>
        <begin position="93"/>
        <end position="282"/>
    </location>
</feature>
<dbReference type="InterPro" id="IPR027417">
    <property type="entry name" value="P-loop_NTPase"/>
</dbReference>
<dbReference type="Gene3D" id="3.40.50.300">
    <property type="entry name" value="P-loop containing nucleotide triphosphate hydrolases"/>
    <property type="match status" value="1"/>
</dbReference>